<keyword evidence="7 11" id="KW-0067">ATP-binding</keyword>
<comment type="pathway">
    <text evidence="2">Carbohydrate metabolism; hexose metabolism.</text>
</comment>
<evidence type="ECO:0000256" key="9">
    <source>
        <dbReference type="ARBA" id="ARBA00044613"/>
    </source>
</evidence>
<evidence type="ECO:0000256" key="10">
    <source>
        <dbReference type="ARBA" id="ARBA00047905"/>
    </source>
</evidence>
<comment type="catalytic activity">
    <reaction evidence="10">
        <text>D-fructose + ATP = D-fructose 6-phosphate + ADP + H(+)</text>
        <dbReference type="Rhea" id="RHEA:16125"/>
        <dbReference type="ChEBI" id="CHEBI:15378"/>
        <dbReference type="ChEBI" id="CHEBI:30616"/>
        <dbReference type="ChEBI" id="CHEBI:37721"/>
        <dbReference type="ChEBI" id="CHEBI:61527"/>
        <dbReference type="ChEBI" id="CHEBI:456216"/>
        <dbReference type="EC" id="2.7.1.1"/>
    </reaction>
    <physiologicalReaction direction="left-to-right" evidence="10">
        <dbReference type="Rhea" id="RHEA:16126"/>
    </physiologicalReaction>
</comment>
<dbReference type="Pfam" id="PF00349">
    <property type="entry name" value="Hexokinase_1"/>
    <property type="match status" value="1"/>
</dbReference>
<dbReference type="AlphaFoldDB" id="A0A1A8Z497"/>
<comment type="catalytic activity">
    <reaction evidence="9">
        <text>a D-hexose + ATP = a D-hexose 6-phosphate + ADP + H(+)</text>
        <dbReference type="Rhea" id="RHEA:22740"/>
        <dbReference type="ChEBI" id="CHEBI:4194"/>
        <dbReference type="ChEBI" id="CHEBI:15378"/>
        <dbReference type="ChEBI" id="CHEBI:30616"/>
        <dbReference type="ChEBI" id="CHEBI:229467"/>
        <dbReference type="ChEBI" id="CHEBI:456216"/>
        <dbReference type="EC" id="2.7.1.1"/>
    </reaction>
    <physiologicalReaction direction="left-to-right" evidence="9">
        <dbReference type="Rhea" id="RHEA:22741"/>
    </physiologicalReaction>
</comment>
<comment type="similarity">
    <text evidence="3 11">Belongs to the hexokinase family.</text>
</comment>
<evidence type="ECO:0000256" key="5">
    <source>
        <dbReference type="ARBA" id="ARBA00022741"/>
    </source>
</evidence>
<protein>
    <recommendedName>
        <fullName evidence="11">Phosphotransferase</fullName>
        <ecNumber evidence="11">2.7.1.-</ecNumber>
    </recommendedName>
</protein>
<keyword evidence="8 11" id="KW-0324">Glycolysis</keyword>
<evidence type="ECO:0000256" key="7">
    <source>
        <dbReference type="ARBA" id="ARBA00022840"/>
    </source>
</evidence>
<feature type="domain" description="Hexokinase C-terminal" evidence="13">
    <location>
        <begin position="290"/>
        <end position="510"/>
    </location>
</feature>
<evidence type="ECO:0000256" key="2">
    <source>
        <dbReference type="ARBA" id="ARBA00005028"/>
    </source>
</evidence>
<gene>
    <name evidence="14" type="ORF">POVWA2_036310</name>
</gene>
<dbReference type="Proteomes" id="UP000078550">
    <property type="component" value="Unassembled WGS sequence"/>
</dbReference>
<dbReference type="InterPro" id="IPR022672">
    <property type="entry name" value="Hexokinase_N"/>
</dbReference>
<dbReference type="SUPFAM" id="SSF53067">
    <property type="entry name" value="Actin-like ATPase domain"/>
    <property type="match status" value="2"/>
</dbReference>
<proteinExistence type="inferred from homology"/>
<dbReference type="GO" id="GO:0008865">
    <property type="term" value="F:fructokinase activity"/>
    <property type="evidence" value="ECO:0007669"/>
    <property type="project" value="TreeGrafter"/>
</dbReference>
<reference evidence="15" key="1">
    <citation type="submission" date="2016-05" db="EMBL/GenBank/DDBJ databases">
        <authorList>
            <person name="Naeem Raeece"/>
        </authorList>
    </citation>
    <scope>NUCLEOTIDE SEQUENCE [LARGE SCALE GENOMIC DNA]</scope>
</reference>
<dbReference type="UniPathway" id="UPA00109">
    <property type="reaction ID" value="UER00180"/>
</dbReference>
<evidence type="ECO:0000256" key="3">
    <source>
        <dbReference type="ARBA" id="ARBA00009225"/>
    </source>
</evidence>
<dbReference type="InterPro" id="IPR022673">
    <property type="entry name" value="Hexokinase_C"/>
</dbReference>
<dbReference type="GO" id="GO:0001678">
    <property type="term" value="P:intracellular glucose homeostasis"/>
    <property type="evidence" value="ECO:0007669"/>
    <property type="project" value="InterPro"/>
</dbReference>
<dbReference type="EC" id="2.7.1.-" evidence="11"/>
<dbReference type="GO" id="GO:0005739">
    <property type="term" value="C:mitochondrion"/>
    <property type="evidence" value="ECO:0007669"/>
    <property type="project" value="TreeGrafter"/>
</dbReference>
<evidence type="ECO:0000256" key="6">
    <source>
        <dbReference type="ARBA" id="ARBA00022777"/>
    </source>
</evidence>
<organism evidence="14 15">
    <name type="scientific">Plasmodium ovale wallikeri</name>
    <dbReference type="NCBI Taxonomy" id="864142"/>
    <lineage>
        <taxon>Eukaryota</taxon>
        <taxon>Sar</taxon>
        <taxon>Alveolata</taxon>
        <taxon>Apicomplexa</taxon>
        <taxon>Aconoidasida</taxon>
        <taxon>Haemosporida</taxon>
        <taxon>Plasmodiidae</taxon>
        <taxon>Plasmodium</taxon>
        <taxon>Plasmodium (Plasmodium)</taxon>
    </lineage>
</organism>
<evidence type="ECO:0000259" key="12">
    <source>
        <dbReference type="Pfam" id="PF00349"/>
    </source>
</evidence>
<evidence type="ECO:0000313" key="14">
    <source>
        <dbReference type="EMBL" id="SBT38670.1"/>
    </source>
</evidence>
<dbReference type="InterPro" id="IPR019807">
    <property type="entry name" value="Hexokinase_BS"/>
</dbReference>
<dbReference type="PROSITE" id="PS51748">
    <property type="entry name" value="HEXOKINASE_2"/>
    <property type="match status" value="1"/>
</dbReference>
<dbReference type="GO" id="GO:0005524">
    <property type="term" value="F:ATP binding"/>
    <property type="evidence" value="ECO:0007669"/>
    <property type="project" value="UniProtKB-UniRule"/>
</dbReference>
<dbReference type="EMBL" id="FLRE01000138">
    <property type="protein sequence ID" value="SBT38670.1"/>
    <property type="molecule type" value="Genomic_DNA"/>
</dbReference>
<dbReference type="PROSITE" id="PS00378">
    <property type="entry name" value="HEXOKINASE_1"/>
    <property type="match status" value="1"/>
</dbReference>
<keyword evidence="5 11" id="KW-0547">Nucleotide-binding</keyword>
<name>A0A1A8Z497_PLAOA</name>
<dbReference type="InterPro" id="IPR043129">
    <property type="entry name" value="ATPase_NBD"/>
</dbReference>
<dbReference type="GO" id="GO:0005536">
    <property type="term" value="F:D-glucose binding"/>
    <property type="evidence" value="ECO:0007669"/>
    <property type="project" value="InterPro"/>
</dbReference>
<evidence type="ECO:0000256" key="8">
    <source>
        <dbReference type="ARBA" id="ARBA00023152"/>
    </source>
</evidence>
<feature type="domain" description="Hexokinase N-terminal" evidence="12">
    <location>
        <begin position="61"/>
        <end position="279"/>
    </location>
</feature>
<keyword evidence="6 11" id="KW-0418">Kinase</keyword>
<dbReference type="PANTHER" id="PTHR19443:SF16">
    <property type="entry name" value="HEXOKINASE TYPE 1-RELATED"/>
    <property type="match status" value="1"/>
</dbReference>
<evidence type="ECO:0000259" key="13">
    <source>
        <dbReference type="Pfam" id="PF03727"/>
    </source>
</evidence>
<dbReference type="GO" id="GO:0004340">
    <property type="term" value="F:glucokinase activity"/>
    <property type="evidence" value="ECO:0007669"/>
    <property type="project" value="TreeGrafter"/>
</dbReference>
<dbReference type="GO" id="GO:0005829">
    <property type="term" value="C:cytosol"/>
    <property type="evidence" value="ECO:0007669"/>
    <property type="project" value="TreeGrafter"/>
</dbReference>
<evidence type="ECO:0000313" key="15">
    <source>
        <dbReference type="Proteomes" id="UP000078550"/>
    </source>
</evidence>
<dbReference type="Gene3D" id="3.30.420.40">
    <property type="match status" value="1"/>
</dbReference>
<evidence type="ECO:0000256" key="4">
    <source>
        <dbReference type="ARBA" id="ARBA00022679"/>
    </source>
</evidence>
<evidence type="ECO:0000256" key="11">
    <source>
        <dbReference type="RuleBase" id="RU362007"/>
    </source>
</evidence>
<dbReference type="Gene3D" id="3.40.367.20">
    <property type="match status" value="1"/>
</dbReference>
<dbReference type="PANTHER" id="PTHR19443">
    <property type="entry name" value="HEXOKINASE"/>
    <property type="match status" value="1"/>
</dbReference>
<dbReference type="PRINTS" id="PR00475">
    <property type="entry name" value="HEXOKINASE"/>
</dbReference>
<keyword evidence="4 11" id="KW-0808">Transferase</keyword>
<sequence>MPRQDVRRKNTRFVSLESPLYSYLEKKKMSEYNLKKDDTVYYKLDTIKCDIPINEELLARINKFVNQLRISYCTLEEFVDNFVYELKKGLEAHRRHPNLWIPHECSFKMLDSCICDIPTGQERGTYYAIDFGGTNFRAVRASLDGNGKIKRDQETYSLKFTGTFSHEKGLLDKEATASQLFDHFAERIKYIMGEFNDLNDKEGKSVGFTFSFPCTSPSINCSILIDWTKGFETGRATNDPVEGRDVCKLMNDAFVRSEVPAKVCCVVNDAVGTLMSCAYQKGKSTPPCYIGIILGTGSNGCYYEPEWKKYKYSGKIINIELGNFDKDLPLSPIDLVMDWYSANRSRQLFEKMISGAYLGEIVRRFMVNVLQSASSKKMWKSDSFNSESGSVVLNDTSKNFEECRKVAKQAWDMDFTDEQIFALRKICEAVYNRSAALAAAAIAAIAKRIKIIEHSKFSCGVDGSLFVKNAWYCKRLQEHLKVILAEKAENLIIIPADDGSGKGAAITAAVVSLTGNMRQLP</sequence>
<dbReference type="CDD" id="cd24000">
    <property type="entry name" value="ASKHA_NBD_HK"/>
    <property type="match status" value="1"/>
</dbReference>
<dbReference type="InterPro" id="IPR001312">
    <property type="entry name" value="Hexokinase"/>
</dbReference>
<dbReference type="GO" id="GO:0006006">
    <property type="term" value="P:glucose metabolic process"/>
    <property type="evidence" value="ECO:0007669"/>
    <property type="project" value="TreeGrafter"/>
</dbReference>
<dbReference type="GO" id="GO:0006096">
    <property type="term" value="P:glycolytic process"/>
    <property type="evidence" value="ECO:0007669"/>
    <property type="project" value="UniProtKB-UniPathway"/>
</dbReference>
<dbReference type="Pfam" id="PF03727">
    <property type="entry name" value="Hexokinase_2"/>
    <property type="match status" value="1"/>
</dbReference>
<accession>A0A1A8Z497</accession>
<comment type="pathway">
    <text evidence="1">Carbohydrate degradation; glycolysis; D-glyceraldehyde 3-phosphate and glycerone phosphate from D-glucose: step 1/4.</text>
</comment>
<evidence type="ECO:0000256" key="1">
    <source>
        <dbReference type="ARBA" id="ARBA00004888"/>
    </source>
</evidence>